<dbReference type="InterPro" id="IPR050266">
    <property type="entry name" value="AB_hydrolase_sf"/>
</dbReference>
<keyword evidence="2" id="KW-0378">Hydrolase</keyword>
<evidence type="ECO:0000259" key="1">
    <source>
        <dbReference type="Pfam" id="PF00561"/>
    </source>
</evidence>
<dbReference type="GO" id="GO:0016787">
    <property type="term" value="F:hydrolase activity"/>
    <property type="evidence" value="ECO:0007669"/>
    <property type="project" value="UniProtKB-KW"/>
</dbReference>
<protein>
    <submittedName>
        <fullName evidence="2">Alpha/beta fold hydrolase</fullName>
    </submittedName>
</protein>
<dbReference type="SUPFAM" id="SSF53474">
    <property type="entry name" value="alpha/beta-Hydrolases"/>
    <property type="match status" value="1"/>
</dbReference>
<dbReference type="InterPro" id="IPR000073">
    <property type="entry name" value="AB_hydrolase_1"/>
</dbReference>
<evidence type="ECO:0000313" key="3">
    <source>
        <dbReference type="Proteomes" id="UP001595444"/>
    </source>
</evidence>
<dbReference type="Pfam" id="PF00561">
    <property type="entry name" value="Abhydrolase_1"/>
    <property type="match status" value="1"/>
</dbReference>
<dbReference type="PANTHER" id="PTHR43798">
    <property type="entry name" value="MONOACYLGLYCEROL LIPASE"/>
    <property type="match status" value="1"/>
</dbReference>
<feature type="domain" description="AB hydrolase-1" evidence="1">
    <location>
        <begin position="36"/>
        <end position="136"/>
    </location>
</feature>
<dbReference type="InterPro" id="IPR029058">
    <property type="entry name" value="AB_hydrolase_fold"/>
</dbReference>
<dbReference type="RefSeq" id="WP_194212405.1">
    <property type="nucleotide sequence ID" value="NZ_CP061205.1"/>
</dbReference>
<organism evidence="2 3">
    <name type="scientific">Kordiimonas pumila</name>
    <dbReference type="NCBI Taxonomy" id="2161677"/>
    <lineage>
        <taxon>Bacteria</taxon>
        <taxon>Pseudomonadati</taxon>
        <taxon>Pseudomonadota</taxon>
        <taxon>Alphaproteobacteria</taxon>
        <taxon>Kordiimonadales</taxon>
        <taxon>Kordiimonadaceae</taxon>
        <taxon>Kordiimonas</taxon>
    </lineage>
</organism>
<evidence type="ECO:0000313" key="2">
    <source>
        <dbReference type="EMBL" id="MFC3050890.1"/>
    </source>
</evidence>
<keyword evidence="3" id="KW-1185">Reference proteome</keyword>
<reference evidence="3" key="1">
    <citation type="journal article" date="2019" name="Int. J. Syst. Evol. Microbiol.">
        <title>The Global Catalogue of Microorganisms (GCM) 10K type strain sequencing project: providing services to taxonomists for standard genome sequencing and annotation.</title>
        <authorList>
            <consortium name="The Broad Institute Genomics Platform"/>
            <consortium name="The Broad Institute Genome Sequencing Center for Infectious Disease"/>
            <person name="Wu L."/>
            <person name="Ma J."/>
        </authorList>
    </citation>
    <scope>NUCLEOTIDE SEQUENCE [LARGE SCALE GENOMIC DNA]</scope>
    <source>
        <strain evidence="3">KCTC 62164</strain>
    </source>
</reference>
<dbReference type="Proteomes" id="UP001595444">
    <property type="component" value="Unassembled WGS sequence"/>
</dbReference>
<accession>A0ABV7D1Y1</accession>
<dbReference type="EMBL" id="JBHRSL010000002">
    <property type="protein sequence ID" value="MFC3050890.1"/>
    <property type="molecule type" value="Genomic_DNA"/>
</dbReference>
<dbReference type="Gene3D" id="3.40.50.1820">
    <property type="entry name" value="alpha/beta hydrolase"/>
    <property type="match status" value="1"/>
</dbReference>
<name>A0ABV7D1Y1_9PROT</name>
<proteinExistence type="predicted"/>
<dbReference type="PANTHER" id="PTHR43798:SF33">
    <property type="entry name" value="HYDROLASE, PUTATIVE (AFU_ORTHOLOGUE AFUA_2G14860)-RELATED"/>
    <property type="match status" value="1"/>
</dbReference>
<comment type="caution">
    <text evidence="2">The sequence shown here is derived from an EMBL/GenBank/DDBJ whole genome shotgun (WGS) entry which is preliminary data.</text>
</comment>
<gene>
    <name evidence="2" type="ORF">ACFOKA_03115</name>
</gene>
<sequence>MNTLHNLAVSSPFHRFSFEGFPLHMKEYGRGKSKIPLVFIGGAFQNINQIEKLSLAFAEKTWVIAVDTPGNGDTGVLPHQYDFNFICKAIRHGLESLGVDRINLLGCSYGSIIAMKYAQLFPNIDRLVVGAAMAHIPDRIEYIFNLLLFQLKWQKMDDFANGFTDLMTNPELRETNKLCRITGEKLRHALLHANNGMKEQFTHNTLRILQYGETDLTKMPDIETTVFTGEHDSFTPVEDNKTVAKAFKRGRFVSIPNADHMFHVEQFRTTVATILEAAIGHTEQESVAA</sequence>